<dbReference type="GO" id="GO:0004252">
    <property type="term" value="F:serine-type endopeptidase activity"/>
    <property type="evidence" value="ECO:0007669"/>
    <property type="project" value="UniProtKB-UniRule"/>
</dbReference>
<dbReference type="PRINTS" id="PR00723">
    <property type="entry name" value="SUBTILISIN"/>
</dbReference>
<dbReference type="Gene3D" id="3.40.50.200">
    <property type="entry name" value="Peptidase S8/S53 domain"/>
    <property type="match status" value="1"/>
</dbReference>
<dbReference type="SUPFAM" id="SSF49464">
    <property type="entry name" value="Carboxypeptidase regulatory domain-like"/>
    <property type="match status" value="1"/>
</dbReference>
<keyword evidence="2 6" id="KW-0645">Protease</keyword>
<evidence type="ECO:0000256" key="7">
    <source>
        <dbReference type="SAM" id="SignalP"/>
    </source>
</evidence>
<keyword evidence="10" id="KW-1185">Reference proteome</keyword>
<feature type="domain" description="Peptidase S8/S53" evidence="8">
    <location>
        <begin position="242"/>
        <end position="539"/>
    </location>
</feature>
<feature type="chain" id="PRO_5008092006" evidence="7">
    <location>
        <begin position="23"/>
        <end position="1015"/>
    </location>
</feature>
<name>A0A178MJD8_9CHLR</name>
<dbReference type="InterPro" id="IPR050131">
    <property type="entry name" value="Peptidase_S8_subtilisin-like"/>
</dbReference>
<evidence type="ECO:0000256" key="1">
    <source>
        <dbReference type="ARBA" id="ARBA00011073"/>
    </source>
</evidence>
<feature type="active site" description="Charge relay system" evidence="5 6">
    <location>
        <position position="474"/>
    </location>
</feature>
<accession>A0A178MJD8</accession>
<evidence type="ECO:0000313" key="9">
    <source>
        <dbReference type="EMBL" id="OAN48228.1"/>
    </source>
</evidence>
<dbReference type="PANTHER" id="PTHR43806">
    <property type="entry name" value="PEPTIDASE S8"/>
    <property type="match status" value="1"/>
</dbReference>
<dbReference type="InterPro" id="IPR033857">
    <property type="entry name" value="Bacillopeptidase_F"/>
</dbReference>
<dbReference type="PANTHER" id="PTHR43806:SF11">
    <property type="entry name" value="CEREVISIN-RELATED"/>
    <property type="match status" value="1"/>
</dbReference>
<dbReference type="OrthoDB" id="9798386at2"/>
<dbReference type="InterPro" id="IPR036852">
    <property type="entry name" value="Peptidase_S8/S53_dom_sf"/>
</dbReference>
<dbReference type="EMBL" id="LWQS01000033">
    <property type="protein sequence ID" value="OAN48228.1"/>
    <property type="molecule type" value="Genomic_DNA"/>
</dbReference>
<evidence type="ECO:0000256" key="3">
    <source>
        <dbReference type="ARBA" id="ARBA00022801"/>
    </source>
</evidence>
<comment type="similarity">
    <text evidence="1 6">Belongs to the peptidase S8 family.</text>
</comment>
<dbReference type="Pfam" id="PF00082">
    <property type="entry name" value="Peptidase_S8"/>
    <property type="match status" value="1"/>
</dbReference>
<dbReference type="PROSITE" id="PS51892">
    <property type="entry name" value="SUBTILASE"/>
    <property type="match status" value="1"/>
</dbReference>
<dbReference type="InterPro" id="IPR008969">
    <property type="entry name" value="CarboxyPept-like_regulatory"/>
</dbReference>
<dbReference type="InterPro" id="IPR023828">
    <property type="entry name" value="Peptidase_S8_Ser-AS"/>
</dbReference>
<keyword evidence="7" id="KW-0732">Signal</keyword>
<dbReference type="InterPro" id="IPR000209">
    <property type="entry name" value="Peptidase_S8/S53_dom"/>
</dbReference>
<evidence type="ECO:0000313" key="10">
    <source>
        <dbReference type="Proteomes" id="UP000078287"/>
    </source>
</evidence>
<organism evidence="9 10">
    <name type="scientific">Chloroflexus islandicus</name>
    <dbReference type="NCBI Taxonomy" id="1707952"/>
    <lineage>
        <taxon>Bacteria</taxon>
        <taxon>Bacillati</taxon>
        <taxon>Chloroflexota</taxon>
        <taxon>Chloroflexia</taxon>
        <taxon>Chloroflexales</taxon>
        <taxon>Chloroflexineae</taxon>
        <taxon>Chloroflexaceae</taxon>
        <taxon>Chloroflexus</taxon>
    </lineage>
</organism>
<dbReference type="CDD" id="cd07481">
    <property type="entry name" value="Peptidases_S8_BacillopeptidaseF-like"/>
    <property type="match status" value="1"/>
</dbReference>
<comment type="caution">
    <text evidence="9">The sequence shown here is derived from an EMBL/GenBank/DDBJ whole genome shotgun (WGS) entry which is preliminary data.</text>
</comment>
<dbReference type="Proteomes" id="UP000078287">
    <property type="component" value="Unassembled WGS sequence"/>
</dbReference>
<keyword evidence="4 6" id="KW-0720">Serine protease</keyword>
<proteinExistence type="inferred from homology"/>
<evidence type="ECO:0000259" key="8">
    <source>
        <dbReference type="Pfam" id="PF00082"/>
    </source>
</evidence>
<dbReference type="AlphaFoldDB" id="A0A178MJD8"/>
<gene>
    <name evidence="9" type="ORF">A6A03_08540</name>
</gene>
<dbReference type="RefSeq" id="WP_066783182.1">
    <property type="nucleotide sequence ID" value="NZ_LWQS01000033.1"/>
</dbReference>
<dbReference type="GO" id="GO:0006508">
    <property type="term" value="P:proteolysis"/>
    <property type="evidence" value="ECO:0007669"/>
    <property type="project" value="UniProtKB-KW"/>
</dbReference>
<dbReference type="Gene3D" id="2.60.40.1120">
    <property type="entry name" value="Carboxypeptidase-like, regulatory domain"/>
    <property type="match status" value="1"/>
</dbReference>
<protein>
    <submittedName>
        <fullName evidence="9">Peptidase S8</fullName>
    </submittedName>
</protein>
<sequence>MKRRLLLILLIIASLASLLALAPAVPVRADPATLSATPTSLAATVELGSTVTLNLTITNTGSNPITPMIYAGLPPAAAPAARMAPPSLPVPLPQQAERIDPDLQAELASGPTQFLVFFADRPDLGEALLIRDWEARGEYVYRTLVEHAERSQHAVRAMLDAAGVRYKPLWIVNALLVEGNAALANALATHADVAMLTADHELQMSEPVTTATVSCNATANNVCWNIAKVNADRVWREFGVTGAGITVANIDSGVVYTHTALINQYRGNLGGGSFDHNYNWFDPVGNNPEPVDSGIHGTHVMGTMVATPPGQPAMGMAPGAKWIAARACDSSNCSNSNIIAAAQWMLAPTDSSGNNPRPSMRPHILNNSWAFESGGNPIYAGYTAAWQAAGIFSVFAAGNIIGSNNYTGCGSIASPGDYPDVTAVGATDQNDLITSFSRIGPTTDNRIKPDLVAPGSGIISTKYSNDYQSLSGTSMAAPHVAGAVALLWSANPQLIGDYAATYAILTGNTLPITSDSRYMGAAHTACRPTTVPNNIYGYGRLDAFAAVAAARVQVPWLVLPAAAPASLASSGTQTIAITLDARKVAGPGIYTARVLIYANNLTDPPLAIPVTMTVPARPTHATITGTVTDSETGQPLSSTVTVADGVTLTTNAATGAYTLVVPGGVAQTLSAAANNFAPQSQSITPAPGSTVTLNFALDPLRPRLTVLQDPVPATVDFNQTVNVALPLRNDGNIPLSYTLRIDNEPYGVWRSDEPDGPTGGWINPPPSRDVLNLYDDESSGALDLGFDFPFGNNYYRHIYVGANGIIAFAPFVSATNYFSPSCMPLNETGAPALTPLHVDFNSSAGGEISFAHTSAGALITWDDVPLYGASRRLSVQALLQPNGQIRFHYRDVSNLLDADAGVIGLQLDGAVQTIGCSSGSHPPLNLSNGLVIELRPQINPQAWLSAASSGSTTVAVGATSNAQLTARWIGPIYQTQQARLRIISNDPRKPVATARVQLNEGVPAPYQVIIVMVYR</sequence>
<feature type="active site" description="Charge relay system" evidence="5 6">
    <location>
        <position position="296"/>
    </location>
</feature>
<dbReference type="PROSITE" id="PS00138">
    <property type="entry name" value="SUBTILASE_SER"/>
    <property type="match status" value="1"/>
</dbReference>
<keyword evidence="3 6" id="KW-0378">Hydrolase</keyword>
<dbReference type="InterPro" id="IPR015500">
    <property type="entry name" value="Peptidase_S8_subtilisin-rel"/>
</dbReference>
<dbReference type="SUPFAM" id="SSF52743">
    <property type="entry name" value="Subtilisin-like"/>
    <property type="match status" value="1"/>
</dbReference>
<evidence type="ECO:0000256" key="4">
    <source>
        <dbReference type="ARBA" id="ARBA00022825"/>
    </source>
</evidence>
<feature type="active site" description="Charge relay system" evidence="5 6">
    <location>
        <position position="251"/>
    </location>
</feature>
<evidence type="ECO:0000256" key="5">
    <source>
        <dbReference type="PIRSR" id="PIRSR615500-1"/>
    </source>
</evidence>
<dbReference type="STRING" id="1707952.A6A03_08540"/>
<evidence type="ECO:0000256" key="6">
    <source>
        <dbReference type="PROSITE-ProRule" id="PRU01240"/>
    </source>
</evidence>
<evidence type="ECO:0000256" key="2">
    <source>
        <dbReference type="ARBA" id="ARBA00022670"/>
    </source>
</evidence>
<reference evidence="9 10" key="1">
    <citation type="submission" date="2016-04" db="EMBL/GenBank/DDBJ databases">
        <title>Chloroflexus islandicus sp. nov., a thermophilic filamentous anoxygenic phototrophic bacterium from geyser Strokkur (Iceland).</title>
        <authorList>
            <person name="Gaisin V.A."/>
            <person name="Kalashnikov A.M."/>
            <person name="Sukhacheva M.V."/>
            <person name="Grouzdev D.S."/>
            <person name="Ivanov T.M."/>
            <person name="Kuznetsov B."/>
            <person name="Gorlenko V.M."/>
        </authorList>
    </citation>
    <scope>NUCLEOTIDE SEQUENCE [LARGE SCALE GENOMIC DNA]</scope>
    <source>
        <strain evidence="10">isl-2</strain>
    </source>
</reference>
<feature type="signal peptide" evidence="7">
    <location>
        <begin position="1"/>
        <end position="22"/>
    </location>
</feature>